<keyword evidence="3" id="KW-1185">Reference proteome</keyword>
<feature type="compositionally biased region" description="Low complexity" evidence="1">
    <location>
        <begin position="20"/>
        <end position="32"/>
    </location>
</feature>
<comment type="caution">
    <text evidence="2">The sequence shown here is derived from an EMBL/GenBank/DDBJ whole genome shotgun (WGS) entry which is preliminary data.</text>
</comment>
<dbReference type="Proteomes" id="UP000673691">
    <property type="component" value="Unassembled WGS sequence"/>
</dbReference>
<name>A0A8H7ZR50_9FUNG</name>
<reference evidence="2 3" key="1">
    <citation type="journal article" name="Sci. Rep.">
        <title>Genome-scale phylogenetic analyses confirm Olpidium as the closest living zoosporic fungus to the non-flagellated, terrestrial fungi.</title>
        <authorList>
            <person name="Chang Y."/>
            <person name="Rochon D."/>
            <person name="Sekimoto S."/>
            <person name="Wang Y."/>
            <person name="Chovatia M."/>
            <person name="Sandor L."/>
            <person name="Salamov A."/>
            <person name="Grigoriev I.V."/>
            <person name="Stajich J.E."/>
            <person name="Spatafora J.W."/>
        </authorList>
    </citation>
    <scope>NUCLEOTIDE SEQUENCE [LARGE SCALE GENOMIC DNA]</scope>
    <source>
        <strain evidence="2">S191</strain>
    </source>
</reference>
<organism evidence="2 3">
    <name type="scientific">Olpidium bornovanus</name>
    <dbReference type="NCBI Taxonomy" id="278681"/>
    <lineage>
        <taxon>Eukaryota</taxon>
        <taxon>Fungi</taxon>
        <taxon>Fungi incertae sedis</taxon>
        <taxon>Olpidiomycota</taxon>
        <taxon>Olpidiomycotina</taxon>
        <taxon>Olpidiomycetes</taxon>
        <taxon>Olpidiales</taxon>
        <taxon>Olpidiaceae</taxon>
        <taxon>Olpidium</taxon>
    </lineage>
</organism>
<feature type="region of interest" description="Disordered" evidence="1">
    <location>
        <begin position="1"/>
        <end position="62"/>
    </location>
</feature>
<evidence type="ECO:0000256" key="1">
    <source>
        <dbReference type="SAM" id="MobiDB-lite"/>
    </source>
</evidence>
<accession>A0A8H7ZR50</accession>
<sequence>MPRSVRPSPVSCRTAGRLRAASPSPAPTSSPSLVRGPVRQNLRVPSVRTAARHPCPPSEAAS</sequence>
<dbReference type="AlphaFoldDB" id="A0A8H7ZR50"/>
<evidence type="ECO:0000313" key="3">
    <source>
        <dbReference type="Proteomes" id="UP000673691"/>
    </source>
</evidence>
<dbReference type="EMBL" id="JAEFCI010009851">
    <property type="protein sequence ID" value="KAG5457563.1"/>
    <property type="molecule type" value="Genomic_DNA"/>
</dbReference>
<protein>
    <submittedName>
        <fullName evidence="2">Uncharacterized protein</fullName>
    </submittedName>
</protein>
<gene>
    <name evidence="2" type="ORF">BJ554DRAFT_2383</name>
</gene>
<evidence type="ECO:0000313" key="2">
    <source>
        <dbReference type="EMBL" id="KAG5457563.1"/>
    </source>
</evidence>
<proteinExistence type="predicted"/>